<protein>
    <submittedName>
        <fullName evidence="2">Uncharacterized protein</fullName>
    </submittedName>
</protein>
<organism evidence="2 3">
    <name type="scientific">Pedosphaera parvula (strain Ellin514)</name>
    <dbReference type="NCBI Taxonomy" id="320771"/>
    <lineage>
        <taxon>Bacteria</taxon>
        <taxon>Pseudomonadati</taxon>
        <taxon>Verrucomicrobiota</taxon>
        <taxon>Pedosphaerae</taxon>
        <taxon>Pedosphaerales</taxon>
        <taxon>Pedosphaeraceae</taxon>
        <taxon>Pedosphaera</taxon>
    </lineage>
</organism>
<accession>B9XDQ8</accession>
<dbReference type="Proteomes" id="UP000003688">
    <property type="component" value="Unassembled WGS sequence"/>
</dbReference>
<sequence length="77" mass="8545">MQTSGYPFVCSLKLIFDKDGMETFRNRSGSMIPSDKPVKAGQSGVPPTEPRLETGHLCKPNSCKLIAIRGELCWKME</sequence>
<keyword evidence="3" id="KW-1185">Reference proteome</keyword>
<evidence type="ECO:0000313" key="2">
    <source>
        <dbReference type="EMBL" id="EEF62204.1"/>
    </source>
</evidence>
<evidence type="ECO:0000256" key="1">
    <source>
        <dbReference type="SAM" id="MobiDB-lite"/>
    </source>
</evidence>
<reference evidence="2 3" key="1">
    <citation type="journal article" date="2011" name="J. Bacteriol.">
        <title>Genome sequence of 'Pedosphaera parvula' Ellin514, an aerobic Verrucomicrobial isolate from pasture soil.</title>
        <authorList>
            <person name="Kant R."/>
            <person name="van Passel M.W."/>
            <person name="Sangwan P."/>
            <person name="Palva A."/>
            <person name="Lucas S."/>
            <person name="Copeland A."/>
            <person name="Lapidus A."/>
            <person name="Glavina Del Rio T."/>
            <person name="Dalin E."/>
            <person name="Tice H."/>
            <person name="Bruce D."/>
            <person name="Goodwin L."/>
            <person name="Pitluck S."/>
            <person name="Chertkov O."/>
            <person name="Larimer F.W."/>
            <person name="Land M.L."/>
            <person name="Hauser L."/>
            <person name="Brettin T.S."/>
            <person name="Detter J.C."/>
            <person name="Han S."/>
            <person name="de Vos W.M."/>
            <person name="Janssen P.H."/>
            <person name="Smidt H."/>
        </authorList>
    </citation>
    <scope>NUCLEOTIDE SEQUENCE [LARGE SCALE GENOMIC DNA]</scope>
    <source>
        <strain evidence="2 3">Ellin514</strain>
    </source>
</reference>
<dbReference type="EMBL" id="ABOX02000006">
    <property type="protein sequence ID" value="EEF62204.1"/>
    <property type="molecule type" value="Genomic_DNA"/>
</dbReference>
<name>B9XDQ8_PEDPL</name>
<gene>
    <name evidence="2" type="ORF">Cflav_PD6480</name>
</gene>
<feature type="region of interest" description="Disordered" evidence="1">
    <location>
        <begin position="28"/>
        <end position="52"/>
    </location>
</feature>
<proteinExistence type="predicted"/>
<comment type="caution">
    <text evidence="2">The sequence shown here is derived from an EMBL/GenBank/DDBJ whole genome shotgun (WGS) entry which is preliminary data.</text>
</comment>
<dbReference type="AlphaFoldDB" id="B9XDQ8"/>
<evidence type="ECO:0000313" key="3">
    <source>
        <dbReference type="Proteomes" id="UP000003688"/>
    </source>
</evidence>